<gene>
    <name evidence="2" type="ORF">GCM10009767_35340</name>
</gene>
<evidence type="ECO:0000313" key="3">
    <source>
        <dbReference type="Proteomes" id="UP001501204"/>
    </source>
</evidence>
<accession>A0ABP4XAT5</accession>
<sequence length="81" mass="8619">MPHIRRSVQAHGAPEEYPTPAQAAERLGGGAEHICVLCRIGPEHGGLRSVKGRGPNGHVRESAITAWVEGNTCTRGHDSDD</sequence>
<comment type="caution">
    <text evidence="2">The sequence shown here is derived from an EMBL/GenBank/DDBJ whole genome shotgun (WGS) entry which is preliminary data.</text>
</comment>
<proteinExistence type="predicted"/>
<organism evidence="2 3">
    <name type="scientific">Kocuria aegyptia</name>
    <dbReference type="NCBI Taxonomy" id="330943"/>
    <lineage>
        <taxon>Bacteria</taxon>
        <taxon>Bacillati</taxon>
        <taxon>Actinomycetota</taxon>
        <taxon>Actinomycetes</taxon>
        <taxon>Micrococcales</taxon>
        <taxon>Micrococcaceae</taxon>
        <taxon>Kocuria</taxon>
    </lineage>
</organism>
<keyword evidence="3" id="KW-1185">Reference proteome</keyword>
<dbReference type="Proteomes" id="UP001501204">
    <property type="component" value="Unassembled WGS sequence"/>
</dbReference>
<evidence type="ECO:0000313" key="2">
    <source>
        <dbReference type="EMBL" id="GAA1774298.1"/>
    </source>
</evidence>
<evidence type="ECO:0008006" key="4">
    <source>
        <dbReference type="Google" id="ProtNLM"/>
    </source>
</evidence>
<evidence type="ECO:0000256" key="1">
    <source>
        <dbReference type="SAM" id="MobiDB-lite"/>
    </source>
</evidence>
<protein>
    <recommendedName>
        <fullName evidence="4">DNA-binding protein</fullName>
    </recommendedName>
</protein>
<dbReference type="EMBL" id="BAAAOA010000046">
    <property type="protein sequence ID" value="GAA1774298.1"/>
    <property type="molecule type" value="Genomic_DNA"/>
</dbReference>
<name>A0ABP4XAT5_9MICC</name>
<feature type="region of interest" description="Disordered" evidence="1">
    <location>
        <begin position="1"/>
        <end position="20"/>
    </location>
</feature>
<reference evidence="3" key="1">
    <citation type="journal article" date="2019" name="Int. J. Syst. Evol. Microbiol.">
        <title>The Global Catalogue of Microorganisms (GCM) 10K type strain sequencing project: providing services to taxonomists for standard genome sequencing and annotation.</title>
        <authorList>
            <consortium name="The Broad Institute Genomics Platform"/>
            <consortium name="The Broad Institute Genome Sequencing Center for Infectious Disease"/>
            <person name="Wu L."/>
            <person name="Ma J."/>
        </authorList>
    </citation>
    <scope>NUCLEOTIDE SEQUENCE [LARGE SCALE GENOMIC DNA]</scope>
    <source>
        <strain evidence="3">JCM 14735</strain>
    </source>
</reference>